<comment type="subcellular location">
    <subcellularLocation>
        <location evidence="1">Cell inner membrane</location>
        <topology evidence="1">Multi-pass membrane protein</topology>
    </subcellularLocation>
</comment>
<feature type="transmembrane region" description="Helical" evidence="9">
    <location>
        <begin position="41"/>
        <end position="62"/>
    </location>
</feature>
<dbReference type="RefSeq" id="WP_189606528.1">
    <property type="nucleotide sequence ID" value="NZ_BMXR01000001.1"/>
</dbReference>
<dbReference type="EMBL" id="BMXR01000001">
    <property type="protein sequence ID" value="GGX38554.1"/>
    <property type="molecule type" value="Genomic_DNA"/>
</dbReference>
<feature type="transmembrane region" description="Helical" evidence="9">
    <location>
        <begin position="264"/>
        <end position="293"/>
    </location>
</feature>
<dbReference type="Pfam" id="PF02653">
    <property type="entry name" value="BPD_transp_2"/>
    <property type="match status" value="1"/>
</dbReference>
<comment type="caution">
    <text evidence="10">The sequence shown here is derived from an EMBL/GenBank/DDBJ whole genome shotgun (WGS) entry which is preliminary data.</text>
</comment>
<keyword evidence="6 9" id="KW-1133">Transmembrane helix</keyword>
<organism evidence="10 11">
    <name type="scientific">Saccharospirillum salsuginis</name>
    <dbReference type="NCBI Taxonomy" id="418750"/>
    <lineage>
        <taxon>Bacteria</taxon>
        <taxon>Pseudomonadati</taxon>
        <taxon>Pseudomonadota</taxon>
        <taxon>Gammaproteobacteria</taxon>
        <taxon>Oceanospirillales</taxon>
        <taxon>Saccharospirillaceae</taxon>
        <taxon>Saccharospirillum</taxon>
    </lineage>
</organism>
<dbReference type="InterPro" id="IPR001851">
    <property type="entry name" value="ABC_transp_permease"/>
</dbReference>
<accession>A0A918JZM4</accession>
<evidence type="ECO:0000313" key="10">
    <source>
        <dbReference type="EMBL" id="GGX38554.1"/>
    </source>
</evidence>
<name>A0A918JZM4_9GAMM</name>
<keyword evidence="11" id="KW-1185">Reference proteome</keyword>
<evidence type="ECO:0000256" key="8">
    <source>
        <dbReference type="ARBA" id="ARBA00037998"/>
    </source>
</evidence>
<keyword evidence="4 9" id="KW-0812">Transmembrane</keyword>
<keyword evidence="5" id="KW-0029">Amino-acid transport</keyword>
<dbReference type="GO" id="GO:0022857">
    <property type="term" value="F:transmembrane transporter activity"/>
    <property type="evidence" value="ECO:0007669"/>
    <property type="project" value="InterPro"/>
</dbReference>
<keyword evidence="3" id="KW-1003">Cell membrane</keyword>
<dbReference type="PANTHER" id="PTHR11795:SF451">
    <property type="entry name" value="ABC TRANSPORTER PERMEASE PROTEIN"/>
    <property type="match status" value="1"/>
</dbReference>
<evidence type="ECO:0000256" key="5">
    <source>
        <dbReference type="ARBA" id="ARBA00022970"/>
    </source>
</evidence>
<proteinExistence type="inferred from homology"/>
<comment type="similarity">
    <text evidence="8">Belongs to the binding-protein-dependent transport system permease family. LivHM subfamily.</text>
</comment>
<evidence type="ECO:0000256" key="2">
    <source>
        <dbReference type="ARBA" id="ARBA00022448"/>
    </source>
</evidence>
<evidence type="ECO:0000256" key="9">
    <source>
        <dbReference type="SAM" id="Phobius"/>
    </source>
</evidence>
<evidence type="ECO:0000256" key="4">
    <source>
        <dbReference type="ARBA" id="ARBA00022692"/>
    </source>
</evidence>
<reference evidence="10" key="1">
    <citation type="journal article" date="2014" name="Int. J. Syst. Evol. Microbiol.">
        <title>Complete genome sequence of Corynebacterium casei LMG S-19264T (=DSM 44701T), isolated from a smear-ripened cheese.</title>
        <authorList>
            <consortium name="US DOE Joint Genome Institute (JGI-PGF)"/>
            <person name="Walter F."/>
            <person name="Albersmeier A."/>
            <person name="Kalinowski J."/>
            <person name="Ruckert C."/>
        </authorList>
    </citation>
    <scope>NUCLEOTIDE SEQUENCE</scope>
    <source>
        <strain evidence="10">KCTC 22169</strain>
    </source>
</reference>
<evidence type="ECO:0000256" key="1">
    <source>
        <dbReference type="ARBA" id="ARBA00004429"/>
    </source>
</evidence>
<evidence type="ECO:0000256" key="3">
    <source>
        <dbReference type="ARBA" id="ARBA00022475"/>
    </source>
</evidence>
<evidence type="ECO:0000256" key="6">
    <source>
        <dbReference type="ARBA" id="ARBA00022989"/>
    </source>
</evidence>
<sequence>MGQFVQYLINGVISGGILALIALGIVSVFKATKVVNFAHGHLILFGAYFYFTFAVMLPEAAFMPDWVRSWEPEWLVAYRADAPSFSPKAAIASWISDVPRILLGLAGALAANALLALLIERLVMRPLLGQSTFAMILSTVGLIWVLEGSAGLIWTAEAEQVPSLGPNFPIRFELFGANLFLFSGSLFNLLIALALFAALMLVLRYTRSGVAIRATAEDQSTAYAMGINVPRVFSSAWLIASTTGAVAGAILATRTGLSPAIGLFGLSVLAVVLMGGLDSFAGVLLASMLIGVLQAMTQWKLGGEYAEIVPYVAVLIVILIRPHGFLGQEEIERI</sequence>
<keyword evidence="7 9" id="KW-0472">Membrane</keyword>
<dbReference type="CDD" id="cd06582">
    <property type="entry name" value="TM_PBP1_LivH_like"/>
    <property type="match status" value="1"/>
</dbReference>
<keyword evidence="2" id="KW-0813">Transport</keyword>
<feature type="transmembrane region" description="Helical" evidence="9">
    <location>
        <begin position="131"/>
        <end position="154"/>
    </location>
</feature>
<feature type="transmembrane region" description="Helical" evidence="9">
    <location>
        <begin position="232"/>
        <end position="252"/>
    </location>
</feature>
<gene>
    <name evidence="10" type="primary">livH</name>
    <name evidence="10" type="ORF">GCM10007392_00930</name>
</gene>
<feature type="transmembrane region" description="Helical" evidence="9">
    <location>
        <begin position="101"/>
        <end position="119"/>
    </location>
</feature>
<reference evidence="10" key="2">
    <citation type="submission" date="2020-09" db="EMBL/GenBank/DDBJ databases">
        <authorList>
            <person name="Sun Q."/>
            <person name="Kim S."/>
        </authorList>
    </citation>
    <scope>NUCLEOTIDE SEQUENCE</scope>
    <source>
        <strain evidence="10">KCTC 22169</strain>
    </source>
</reference>
<feature type="transmembrane region" description="Helical" evidence="9">
    <location>
        <begin position="6"/>
        <end position="29"/>
    </location>
</feature>
<dbReference type="Proteomes" id="UP000626148">
    <property type="component" value="Unassembled WGS sequence"/>
</dbReference>
<feature type="transmembrane region" description="Helical" evidence="9">
    <location>
        <begin position="174"/>
        <end position="203"/>
    </location>
</feature>
<dbReference type="GO" id="GO:0005886">
    <property type="term" value="C:plasma membrane"/>
    <property type="evidence" value="ECO:0007669"/>
    <property type="project" value="UniProtKB-SubCell"/>
</dbReference>
<protein>
    <submittedName>
        <fullName evidence="10">Branched-chain amino acid ABC transporter permease</fullName>
    </submittedName>
</protein>
<dbReference type="GO" id="GO:0006865">
    <property type="term" value="P:amino acid transport"/>
    <property type="evidence" value="ECO:0007669"/>
    <property type="project" value="UniProtKB-KW"/>
</dbReference>
<dbReference type="PANTHER" id="PTHR11795">
    <property type="entry name" value="BRANCHED-CHAIN AMINO ACID TRANSPORT SYSTEM PERMEASE PROTEIN LIVH"/>
    <property type="match status" value="1"/>
</dbReference>
<dbReference type="InterPro" id="IPR052157">
    <property type="entry name" value="BCAA_transport_permease"/>
</dbReference>
<dbReference type="AlphaFoldDB" id="A0A918JZM4"/>
<evidence type="ECO:0000313" key="11">
    <source>
        <dbReference type="Proteomes" id="UP000626148"/>
    </source>
</evidence>
<evidence type="ECO:0000256" key="7">
    <source>
        <dbReference type="ARBA" id="ARBA00023136"/>
    </source>
</evidence>